<sequence>MTMDFPTAPNHRVRVMAPARLHMGFLDIGGSLGRRFGSIGVGINEIATRLSLEPAPQSTATGPGAERAVAAAQKFAHATGRPCPATIHIEQAIPGHAGLGSGTQLALAVGMGLSQLYGLGLGVRDIAALIERGARSGIGIAVFEQGGLVVDGGRGEHTSIPPVLARMDMPADWRFLLILDDRAQGLHGVAEIEAFRALPPFPAEEAARLCHWLLMKGLPALAERDIAGFGAVVAELQRAVGDYFAPAQGGRFTSPEVSAALDFLAARGAVGIGQSSWGPTGFCLVENAARAEALLAEVQARFAHHGELRFLLGTARSHGADISVEPLDSTAR</sequence>
<dbReference type="InterPro" id="IPR013750">
    <property type="entry name" value="GHMP_kinase_C_dom"/>
</dbReference>
<dbReference type="EMBL" id="FXAM01000001">
    <property type="protein sequence ID" value="SMF97134.1"/>
    <property type="molecule type" value="Genomic_DNA"/>
</dbReference>
<dbReference type="PIRSF" id="PIRSF004884">
    <property type="entry name" value="Sugar_kin_arch"/>
    <property type="match status" value="1"/>
</dbReference>
<dbReference type="Pfam" id="PF08544">
    <property type="entry name" value="GHMP_kinases_C"/>
    <property type="match status" value="1"/>
</dbReference>
<dbReference type="InterPro" id="IPR014721">
    <property type="entry name" value="Ribsml_uS5_D2-typ_fold_subgr"/>
</dbReference>
<dbReference type="STRING" id="1760988.SAMN02949497_4553"/>
<accession>A0A1Y6DAC4</accession>
<keyword evidence="1" id="KW-0808">Transferase</keyword>
<keyword evidence="2" id="KW-0418">Kinase</keyword>
<dbReference type="Gene3D" id="3.30.230.10">
    <property type="match status" value="1"/>
</dbReference>
<dbReference type="GO" id="GO:0016301">
    <property type="term" value="F:kinase activity"/>
    <property type="evidence" value="ECO:0007669"/>
    <property type="project" value="UniProtKB-KW"/>
</dbReference>
<proteinExistence type="predicted"/>
<feature type="domain" description="GHMP kinase C-terminal" evidence="4">
    <location>
        <begin position="219"/>
        <end position="303"/>
    </location>
</feature>
<dbReference type="Proteomes" id="UP000192923">
    <property type="component" value="Unassembled WGS sequence"/>
</dbReference>
<dbReference type="NCBIfam" id="TIGR00144">
    <property type="entry name" value="beta_RFAP_syn"/>
    <property type="match status" value="1"/>
</dbReference>
<dbReference type="InterPro" id="IPR006204">
    <property type="entry name" value="GHMP_kinase_N_dom"/>
</dbReference>
<evidence type="ECO:0000313" key="5">
    <source>
        <dbReference type="EMBL" id="SMF97134.1"/>
    </source>
</evidence>
<reference evidence="5 6" key="1">
    <citation type="submission" date="2016-12" db="EMBL/GenBank/DDBJ databases">
        <authorList>
            <person name="Song W.-J."/>
            <person name="Kurnit D.M."/>
        </authorList>
    </citation>
    <scope>NUCLEOTIDE SEQUENCE [LARGE SCALE GENOMIC DNA]</scope>
    <source>
        <strain evidence="5 6">175</strain>
    </source>
</reference>
<dbReference type="InterPro" id="IPR004422">
    <property type="entry name" value="RFAP_synthase"/>
</dbReference>
<feature type="domain" description="GHMP kinase N-terminal" evidence="3">
    <location>
        <begin position="68"/>
        <end position="146"/>
    </location>
</feature>
<evidence type="ECO:0000313" key="6">
    <source>
        <dbReference type="Proteomes" id="UP000192923"/>
    </source>
</evidence>
<evidence type="ECO:0000256" key="1">
    <source>
        <dbReference type="ARBA" id="ARBA00022679"/>
    </source>
</evidence>
<evidence type="ECO:0000259" key="3">
    <source>
        <dbReference type="Pfam" id="PF00288"/>
    </source>
</evidence>
<evidence type="ECO:0000259" key="4">
    <source>
        <dbReference type="Pfam" id="PF08544"/>
    </source>
</evidence>
<name>A0A1Y6DAC4_9GAMM</name>
<evidence type="ECO:0000256" key="2">
    <source>
        <dbReference type="ARBA" id="ARBA00022777"/>
    </source>
</evidence>
<keyword evidence="6" id="KW-1185">Reference proteome</keyword>
<protein>
    <submittedName>
        <fullName evidence="5">Beta-RFAP synthase</fullName>
    </submittedName>
</protein>
<dbReference type="OrthoDB" id="1492801at2"/>
<dbReference type="GO" id="GO:0005524">
    <property type="term" value="F:ATP binding"/>
    <property type="evidence" value="ECO:0007669"/>
    <property type="project" value="InterPro"/>
</dbReference>
<dbReference type="PANTHER" id="PTHR20861">
    <property type="entry name" value="HOMOSERINE/4-DIPHOSPHOCYTIDYL-2-C-METHYL-D-ERYTHRITOL KINASE"/>
    <property type="match status" value="1"/>
</dbReference>
<organism evidence="5 6">
    <name type="scientific">Methylomagnum ishizawai</name>
    <dbReference type="NCBI Taxonomy" id="1760988"/>
    <lineage>
        <taxon>Bacteria</taxon>
        <taxon>Pseudomonadati</taxon>
        <taxon>Pseudomonadota</taxon>
        <taxon>Gammaproteobacteria</taxon>
        <taxon>Methylococcales</taxon>
        <taxon>Methylococcaceae</taxon>
        <taxon>Methylomagnum</taxon>
    </lineage>
</organism>
<dbReference type="SUPFAM" id="SSF54211">
    <property type="entry name" value="Ribosomal protein S5 domain 2-like"/>
    <property type="match status" value="1"/>
</dbReference>
<dbReference type="PANTHER" id="PTHR20861:SF6">
    <property type="entry name" value="BETA-RIBOFURANOSYLPHENOL 5'-PHOSPHATE SYNTHASE"/>
    <property type="match status" value="1"/>
</dbReference>
<dbReference type="Pfam" id="PF00288">
    <property type="entry name" value="GHMP_kinases_N"/>
    <property type="match status" value="1"/>
</dbReference>
<dbReference type="AlphaFoldDB" id="A0A1Y6DAC4"/>
<dbReference type="InterPro" id="IPR020568">
    <property type="entry name" value="Ribosomal_Su5_D2-typ_SF"/>
</dbReference>
<gene>
    <name evidence="5" type="ORF">SAMN02949497_4553</name>
</gene>